<reference evidence="1 2" key="1">
    <citation type="submission" date="2018-01" db="EMBL/GenBank/DDBJ databases">
        <title>Complete genome sequences of 14 Citrobacter spp. isolated from plant in Canada.</title>
        <authorList>
            <person name="Bhandare S.G."/>
            <person name="Colavecchio A."/>
            <person name="Jeukens J."/>
            <person name="Emond-Rheault J.-G."/>
            <person name="Freschi L."/>
            <person name="Hamel J."/>
            <person name="Kukavica-Ibrulj I."/>
            <person name="Levesque R."/>
            <person name="Goodridge L."/>
        </authorList>
    </citation>
    <scope>NUCLEOTIDE SEQUENCE [LARGE SCALE GENOMIC DNA]</scope>
    <source>
        <strain evidence="1 2">S1285</strain>
    </source>
</reference>
<accession>A0A2S4S0X8</accession>
<proteinExistence type="predicted"/>
<name>A0A2S4S0X8_CITAM</name>
<dbReference type="Proteomes" id="UP000237003">
    <property type="component" value="Unassembled WGS sequence"/>
</dbReference>
<organism evidence="1 2">
    <name type="scientific">Citrobacter amalonaticus</name>
    <dbReference type="NCBI Taxonomy" id="35703"/>
    <lineage>
        <taxon>Bacteria</taxon>
        <taxon>Pseudomonadati</taxon>
        <taxon>Pseudomonadota</taxon>
        <taxon>Gammaproteobacteria</taxon>
        <taxon>Enterobacterales</taxon>
        <taxon>Enterobacteriaceae</taxon>
        <taxon>Citrobacter</taxon>
    </lineage>
</organism>
<gene>
    <name evidence="1" type="ORF">C3430_09820</name>
</gene>
<comment type="caution">
    <text evidence="1">The sequence shown here is derived from an EMBL/GenBank/DDBJ whole genome shotgun (WGS) entry which is preliminary data.</text>
</comment>
<sequence>MVQKVIFFIIEFKRTLSDFTSEYKKYNKGEEGFKEAKDLLASLDESKYHYIIGGEYKEGGEGLTLKIKRYFNVDCVTELNPDEIFEGGMTVNELNQYTKWFTEFKNHNHSSDDSDGSGSAGSGGLSHSFVLAVDENKKTTIIPVNYYVKFSLRNKKAFKPGG</sequence>
<dbReference type="AlphaFoldDB" id="A0A2S4S0X8"/>
<evidence type="ECO:0000313" key="2">
    <source>
        <dbReference type="Proteomes" id="UP000237003"/>
    </source>
</evidence>
<evidence type="ECO:0000313" key="1">
    <source>
        <dbReference type="EMBL" id="POU67052.1"/>
    </source>
</evidence>
<dbReference type="EMBL" id="PQLX01000002">
    <property type="protein sequence ID" value="POU67052.1"/>
    <property type="molecule type" value="Genomic_DNA"/>
</dbReference>
<protein>
    <submittedName>
        <fullName evidence="1">Uncharacterized protein</fullName>
    </submittedName>
</protein>